<protein>
    <recommendedName>
        <fullName evidence="2">Zn(2)-C6 fungal-type domain-containing protein</fullName>
    </recommendedName>
</protein>
<dbReference type="InterPro" id="IPR036864">
    <property type="entry name" value="Zn2-C6_fun-type_DNA-bd_sf"/>
</dbReference>
<dbReference type="PANTHER" id="PTHR31405">
    <property type="entry name" value="TRANSCRIPTION FACTOR PDR8-RELATED"/>
    <property type="match status" value="1"/>
</dbReference>
<evidence type="ECO:0000313" key="4">
    <source>
        <dbReference type="Proteomes" id="UP000005627"/>
    </source>
</evidence>
<sequence>MELGDNKDAIDSYEDERDILDGSDGPKVKKTRRKLIKSCAFCRKRKLRCDQKKPICSTCSQRRFSTCIYPSYDASEQIFGPEPVQIPSAEDDLRRRIAELETKLREAQLSDNEVEKVPNPLRDLFWLQTKDNGRRIIFGPTAMRTFVMKSNKWGFLELWRKVKIARDQLKRKTGHTMLKENCLVEVPFTERTTSHLPLNLVQETCAALPSYETILRLLTVFFEEKNLFEINEMLDQKKVIDDFRAAFVAGPPLPLTSERPIVNILPFAKKNYYPVGVIIGILSLVYYRVKIPTEIERFLVFLTGLSTAKVMYVERIQMLFLRYYYRASVSGCPDSSHYMILVNSLVQEAVQMGLNRPIRTVFKDQETHVGRLDILENLWCWILIADFDVAFHGGQSLQVTPELIHNDNFFNDDSRTSYGLLKRFLKMVRPMVHSVYGKYKPDLEAHEEKIIDFIETELPPIWFLTEAKRVDAFSIVEERVLCHLLSMLLSFNGLRFLVYGEVSARLKNGGLLTSMISFIVCINLLHYAHEQDMKSCPPLTQNDSKELGPHLTRAVTTTAKLLARAISMFYGIAYYKLTLFESGLMIANPHINEQICDFKTLRVQSDMHLSLMGSFELFRNMFDGLLSDRLFRMNALRSYSLTIFFTMERVGRVIIDKVLEYRTSAENAWIAQFQKDLTPEDPGFILSADEPMPPALPINEDEIKPDMAGLISEDFWASYNLGLEELMSKADTDKMFSDFMLWD</sequence>
<name>G8ZY09_TORDE</name>
<dbReference type="EMBL" id="HE616748">
    <property type="protein sequence ID" value="CCE93776.1"/>
    <property type="molecule type" value="Genomic_DNA"/>
</dbReference>
<dbReference type="Pfam" id="PF00172">
    <property type="entry name" value="Zn_clus"/>
    <property type="match status" value="1"/>
</dbReference>
<keyword evidence="4" id="KW-1185">Reference proteome</keyword>
<dbReference type="AlphaFoldDB" id="G8ZY09"/>
<proteinExistence type="predicted"/>
<accession>G8ZY09</accession>
<dbReference type="eggNOG" id="ENOG502SJDI">
    <property type="taxonomic scope" value="Eukaryota"/>
</dbReference>
<dbReference type="GO" id="GO:0000981">
    <property type="term" value="F:DNA-binding transcription factor activity, RNA polymerase II-specific"/>
    <property type="evidence" value="ECO:0007669"/>
    <property type="project" value="InterPro"/>
</dbReference>
<dbReference type="PROSITE" id="PS00463">
    <property type="entry name" value="ZN2_CY6_FUNGAL_1"/>
    <property type="match status" value="1"/>
</dbReference>
<dbReference type="InterPro" id="IPR001138">
    <property type="entry name" value="Zn2Cys6_DnaBD"/>
</dbReference>
<dbReference type="SMART" id="SM00066">
    <property type="entry name" value="GAL4"/>
    <property type="match status" value="1"/>
</dbReference>
<dbReference type="InterPro" id="IPR052693">
    <property type="entry name" value="Yeast_MDR_Regulatory"/>
</dbReference>
<keyword evidence="1" id="KW-0175">Coiled coil</keyword>
<evidence type="ECO:0000313" key="3">
    <source>
        <dbReference type="EMBL" id="CCE93776.1"/>
    </source>
</evidence>
<evidence type="ECO:0000256" key="1">
    <source>
        <dbReference type="SAM" id="Coils"/>
    </source>
</evidence>
<organism evidence="3 4">
    <name type="scientific">Torulaspora delbrueckii</name>
    <name type="common">Yeast</name>
    <name type="synonym">Candida colliculosa</name>
    <dbReference type="NCBI Taxonomy" id="4950"/>
    <lineage>
        <taxon>Eukaryota</taxon>
        <taxon>Fungi</taxon>
        <taxon>Dikarya</taxon>
        <taxon>Ascomycota</taxon>
        <taxon>Saccharomycotina</taxon>
        <taxon>Saccharomycetes</taxon>
        <taxon>Saccharomycetales</taxon>
        <taxon>Saccharomycetaceae</taxon>
        <taxon>Torulaspora</taxon>
    </lineage>
</organism>
<dbReference type="Proteomes" id="UP000005627">
    <property type="component" value="Chromosome 7"/>
</dbReference>
<dbReference type="PANTHER" id="PTHR31405:SF8">
    <property type="entry name" value="TRANSCRIPTION FACTOR PDR8-RELATED"/>
    <property type="match status" value="1"/>
</dbReference>
<dbReference type="GO" id="GO:0008270">
    <property type="term" value="F:zinc ion binding"/>
    <property type="evidence" value="ECO:0007669"/>
    <property type="project" value="InterPro"/>
</dbReference>
<dbReference type="CDD" id="cd00067">
    <property type="entry name" value="GAL4"/>
    <property type="match status" value="1"/>
</dbReference>
<evidence type="ECO:0000259" key="2">
    <source>
        <dbReference type="PROSITE" id="PS50048"/>
    </source>
</evidence>
<feature type="domain" description="Zn(2)-C6 fungal-type" evidence="2">
    <location>
        <begin position="38"/>
        <end position="69"/>
    </location>
</feature>
<dbReference type="RefSeq" id="XP_003682987.1">
    <property type="nucleotide sequence ID" value="XM_003682939.1"/>
</dbReference>
<gene>
    <name evidence="3" type="primary">TDEL0G04090</name>
    <name evidence="3" type="ORF">TDEL_0G04090</name>
</gene>
<reference evidence="3 4" key="1">
    <citation type="journal article" date="2011" name="Proc. Natl. Acad. Sci. U.S.A.">
        <title>Evolutionary erosion of yeast sex chromosomes by mating-type switching accidents.</title>
        <authorList>
            <person name="Gordon J.L."/>
            <person name="Armisen D."/>
            <person name="Proux-Wera E."/>
            <person name="Oheigeartaigh S.S."/>
            <person name="Byrne K.P."/>
            <person name="Wolfe K.H."/>
        </authorList>
    </citation>
    <scope>NUCLEOTIDE SEQUENCE [LARGE SCALE GENOMIC DNA]</scope>
    <source>
        <strain evidence="4">ATCC 10662 / CBS 1146 / NBRC 0425 / NCYC 2629 / NRRL Y-866</strain>
    </source>
</reference>
<dbReference type="OrthoDB" id="4356994at2759"/>
<dbReference type="Gene3D" id="4.10.240.10">
    <property type="entry name" value="Zn(2)-C6 fungal-type DNA-binding domain"/>
    <property type="match status" value="1"/>
</dbReference>
<dbReference type="SUPFAM" id="SSF57701">
    <property type="entry name" value="Zn2/Cys6 DNA-binding domain"/>
    <property type="match status" value="1"/>
</dbReference>
<dbReference type="PROSITE" id="PS50048">
    <property type="entry name" value="ZN2_CY6_FUNGAL_2"/>
    <property type="match status" value="1"/>
</dbReference>
<dbReference type="HOGENOM" id="CLU_010594_0_0_1"/>
<feature type="coiled-coil region" evidence="1">
    <location>
        <begin position="90"/>
        <end position="117"/>
    </location>
</feature>
<dbReference type="KEGG" id="tdl:TDEL_0G04090"/>
<dbReference type="InParanoid" id="G8ZY09"/>
<dbReference type="FunCoup" id="G8ZY09">
    <property type="interactions" value="1550"/>
</dbReference>
<dbReference type="GeneID" id="11505150"/>